<dbReference type="GO" id="GO:0003700">
    <property type="term" value="F:DNA-binding transcription factor activity"/>
    <property type="evidence" value="ECO:0007669"/>
    <property type="project" value="InterPro"/>
</dbReference>
<dbReference type="GO" id="GO:0005667">
    <property type="term" value="C:transcription regulator complex"/>
    <property type="evidence" value="ECO:0007669"/>
    <property type="project" value="InterPro"/>
</dbReference>
<dbReference type="GO" id="GO:0005737">
    <property type="term" value="C:cytoplasm"/>
    <property type="evidence" value="ECO:0007669"/>
    <property type="project" value="InterPro"/>
</dbReference>
<dbReference type="Gene3D" id="3.30.450.20">
    <property type="entry name" value="PAS domain"/>
    <property type="match status" value="1"/>
</dbReference>
<evidence type="ECO:0000313" key="2">
    <source>
        <dbReference type="WBParaSite" id="jg4483"/>
    </source>
</evidence>
<dbReference type="WBParaSite" id="jg4483">
    <property type="protein sequence ID" value="jg4483"/>
    <property type="gene ID" value="jg4483"/>
</dbReference>
<dbReference type="AlphaFoldDB" id="A0A915ECS2"/>
<dbReference type="InterPro" id="IPR001067">
    <property type="entry name" value="Nuc_translocat"/>
</dbReference>
<dbReference type="GO" id="GO:0005634">
    <property type="term" value="C:nucleus"/>
    <property type="evidence" value="ECO:0007669"/>
    <property type="project" value="InterPro"/>
</dbReference>
<dbReference type="PRINTS" id="PR00785">
    <property type="entry name" value="NCTRNSLOCATR"/>
</dbReference>
<reference evidence="2" key="1">
    <citation type="submission" date="2022-11" db="UniProtKB">
        <authorList>
            <consortium name="WormBaseParasite"/>
        </authorList>
    </citation>
    <scope>IDENTIFICATION</scope>
</reference>
<keyword evidence="1" id="KW-1185">Reference proteome</keyword>
<dbReference type="GO" id="GO:0045944">
    <property type="term" value="P:positive regulation of transcription by RNA polymerase II"/>
    <property type="evidence" value="ECO:0007669"/>
    <property type="project" value="UniProtKB-ARBA"/>
</dbReference>
<protein>
    <submittedName>
        <fullName evidence="2">Uncharacterized protein</fullName>
    </submittedName>
</protein>
<proteinExistence type="predicted"/>
<evidence type="ECO:0000313" key="1">
    <source>
        <dbReference type="Proteomes" id="UP000887574"/>
    </source>
</evidence>
<organism evidence="1 2">
    <name type="scientific">Ditylenchus dipsaci</name>
    <dbReference type="NCBI Taxonomy" id="166011"/>
    <lineage>
        <taxon>Eukaryota</taxon>
        <taxon>Metazoa</taxon>
        <taxon>Ecdysozoa</taxon>
        <taxon>Nematoda</taxon>
        <taxon>Chromadorea</taxon>
        <taxon>Rhabditida</taxon>
        <taxon>Tylenchina</taxon>
        <taxon>Tylenchomorpha</taxon>
        <taxon>Sphaerularioidea</taxon>
        <taxon>Anguinidae</taxon>
        <taxon>Anguininae</taxon>
        <taxon>Ditylenchus</taxon>
    </lineage>
</organism>
<accession>A0A915ECS2</accession>
<sequence>MNCRRGFICRMRLGHLESLHRLRNRRPIFNHNGQHYAVMHCTGYVKTQLLVAIGRLQIASMPLGNGQSDLGGNARSFLNTNQFSMRWLRMAKSLMWTNEPANYFPRLQTNFGRFLVAISTRSG</sequence>
<dbReference type="Proteomes" id="UP000887574">
    <property type="component" value="Unplaced"/>
</dbReference>
<name>A0A915ECS2_9BILA</name>